<protein>
    <submittedName>
        <fullName evidence="1">Thioesterase domain-containing protein</fullName>
    </submittedName>
</protein>
<comment type="caution">
    <text evidence="1">The sequence shown here is derived from an EMBL/GenBank/DDBJ whole genome shotgun (WGS) entry which is preliminary data.</text>
</comment>
<proteinExistence type="predicted"/>
<evidence type="ECO:0000313" key="1">
    <source>
        <dbReference type="EMBL" id="MEX3937928.1"/>
    </source>
</evidence>
<name>A0ACC6UE69_9BURK</name>
<keyword evidence="2" id="KW-1185">Reference proteome</keyword>
<sequence>HGLSGSAMECWALVHALRSPRPVFALQARGLDGEQPTQRHVEEMAACYIDEMRAVQPNGPYSVTGYSLGGLSACEIARPLERAG</sequence>
<dbReference type="EMBL" id="JBFRCH010000163">
    <property type="protein sequence ID" value="MEX3937928.1"/>
    <property type="molecule type" value="Genomic_DNA"/>
</dbReference>
<dbReference type="Proteomes" id="UP001558850">
    <property type="component" value="Unassembled WGS sequence"/>
</dbReference>
<organism evidence="1 2">
    <name type="scientific">Paraburkholderia phymatum</name>
    <dbReference type="NCBI Taxonomy" id="148447"/>
    <lineage>
        <taxon>Bacteria</taxon>
        <taxon>Pseudomonadati</taxon>
        <taxon>Pseudomonadota</taxon>
        <taxon>Betaproteobacteria</taxon>
        <taxon>Burkholderiales</taxon>
        <taxon>Burkholderiaceae</taxon>
        <taxon>Paraburkholderia</taxon>
    </lineage>
</organism>
<reference evidence="1" key="1">
    <citation type="submission" date="2024-07" db="EMBL/GenBank/DDBJ databases">
        <title>A survey of Mimosa microsymbionts across Brazilian biomes reveals a high diversity of Paraburkholderia nodulating endemic species, but also that Cupriavidus is common as a symbiont of widespread species.</title>
        <authorList>
            <person name="Rouws L."/>
            <person name="Barauna A."/>
            <person name="Beukes C."/>
            <person name="Rouws J.R.C."/>
            <person name="De Faria S.M."/>
            <person name="Gross E."/>
            <person name="Bueno Dos Reis Junior F."/>
            <person name="Simon M.F."/>
            <person name="Maluk M."/>
            <person name="Odee D.W."/>
            <person name="Kenicer G."/>
            <person name="Young J.P.W."/>
            <person name="Reis V.M."/>
            <person name="Zilli J."/>
            <person name="James E.K."/>
        </authorList>
    </citation>
    <scope>NUCLEOTIDE SEQUENCE</scope>
    <source>
        <strain evidence="1">EG181B</strain>
    </source>
</reference>
<feature type="non-terminal residue" evidence="1">
    <location>
        <position position="84"/>
    </location>
</feature>
<evidence type="ECO:0000313" key="2">
    <source>
        <dbReference type="Proteomes" id="UP001558850"/>
    </source>
</evidence>
<accession>A0ACC6UE69</accession>
<gene>
    <name evidence="1" type="ORF">AB4Y32_40615</name>
</gene>
<feature type="non-terminal residue" evidence="1">
    <location>
        <position position="1"/>
    </location>
</feature>